<evidence type="ECO:0000313" key="2">
    <source>
        <dbReference type="CGD" id="CAL0000170076"/>
    </source>
</evidence>
<feature type="compositionally biased region" description="Polar residues" evidence="1">
    <location>
        <begin position="307"/>
        <end position="333"/>
    </location>
</feature>
<dbReference type="OrthoDB" id="8436363at2759"/>
<feature type="compositionally biased region" description="Polar residues" evidence="1">
    <location>
        <begin position="1"/>
        <end position="31"/>
    </location>
</feature>
<dbReference type="FunFam" id="3.80.10.10:FF:002259">
    <property type="entry name" value="Mhp1p"/>
    <property type="match status" value="1"/>
</dbReference>
<dbReference type="KEGG" id="cdu:CD36_31300"/>
<organism evidence="3 4">
    <name type="scientific">Candida dubliniensis (strain CD36 / ATCC MYA-646 / CBS 7987 / NCPF 3949 / NRRL Y-17841)</name>
    <name type="common">Yeast</name>
    <dbReference type="NCBI Taxonomy" id="573826"/>
    <lineage>
        <taxon>Eukaryota</taxon>
        <taxon>Fungi</taxon>
        <taxon>Dikarya</taxon>
        <taxon>Ascomycota</taxon>
        <taxon>Saccharomycotina</taxon>
        <taxon>Pichiomycetes</taxon>
        <taxon>Debaryomycetaceae</taxon>
        <taxon>Candida/Lodderomyces clade</taxon>
        <taxon>Candida</taxon>
    </lineage>
</organism>
<proteinExistence type="predicted"/>
<dbReference type="HOGENOM" id="CLU_004492_0_0_1"/>
<feature type="region of interest" description="Disordered" evidence="1">
    <location>
        <begin position="1174"/>
        <end position="1197"/>
    </location>
</feature>
<dbReference type="GeneID" id="8049750"/>
<dbReference type="RefSeq" id="XP_002422121.1">
    <property type="nucleotide sequence ID" value="XM_002422076.1"/>
</dbReference>
<feature type="region of interest" description="Disordered" evidence="1">
    <location>
        <begin position="1"/>
        <end position="38"/>
    </location>
</feature>
<gene>
    <name evidence="2" type="ordered locus">Cd36_31300</name>
    <name evidence="3" type="ORF">CD36_31300</name>
</gene>
<dbReference type="Proteomes" id="UP000002605">
    <property type="component" value="Chromosome R"/>
</dbReference>
<protein>
    <submittedName>
        <fullName evidence="3">Microtubule-associated protein, putative</fullName>
    </submittedName>
</protein>
<dbReference type="EMBL" id="FM992695">
    <property type="protein sequence ID" value="CAX40123.1"/>
    <property type="molecule type" value="Genomic_DNA"/>
</dbReference>
<dbReference type="CGD" id="CAL0000170076">
    <property type="gene designation" value="Cd36_31300"/>
</dbReference>
<feature type="compositionally biased region" description="Low complexity" evidence="1">
    <location>
        <begin position="1067"/>
        <end position="1077"/>
    </location>
</feature>
<dbReference type="InterPro" id="IPR032675">
    <property type="entry name" value="LRR_dom_sf"/>
</dbReference>
<evidence type="ECO:0000313" key="3">
    <source>
        <dbReference type="EMBL" id="CAX40123.1"/>
    </source>
</evidence>
<feature type="compositionally biased region" description="Low complexity" evidence="1">
    <location>
        <begin position="152"/>
        <end position="164"/>
    </location>
</feature>
<dbReference type="Gene3D" id="3.80.10.10">
    <property type="entry name" value="Ribonuclease Inhibitor"/>
    <property type="match status" value="1"/>
</dbReference>
<sequence>MTPTNEDSGKNSFSTSRGQQPPVNDSFPSIDQKTKPQIDMEKMRDILAEETCLYTKGVQDTDVDWFITDSSIDPNADVQPSVSTPREPNLNSQVATIPTSHLTSAISNSNENYTNKTKPSIAPIQEENIASDTSPRHHRHEVEQQQPRRRSSVSVSSSGGFLSKLKSRFHKDSPTPPSNHQDGLFKPGYSVNPDKKSNDSSNSSIASLSSSPKLVSGSNLQRTMSTPAYTHDTCDPRLEEYIKFYRKSDRRASVASSSHSAKDECLPSVLVNASEPTNYNKAKDEVSASRVSGFFKRRNSVAMKNGELSSPRSSVSGSATPSSQVKNGLENNPSFQGLKPLKRVAFHSSTFLIDPPQQIPSRTPRKGNVEVLPNGTVNIRPLTDEERLEIEKSQKGLGGGIVVGGTGALGYIKKDADPPKQDEHDSNAQDEDNNNDEDGSNQSSESMQSDSEPSVDKHAKSFTIDTPMARHQAVNYSAPIKKMALDTMYARCCHLREILPIPAILKQIPKGSMAPIPVLQLRNPTPTMIEIQSFADFLRIAPVICVSLDGVNFSVEQFKILLSAMSAKKQLEKLSLRNTPIDQKGWSLLCWFLSRNTVLNRLDITQCPSLSVNTLKKKKKKNDSKFDENLVRMVSNKDNRSDVDWELFVATLVARGGIEELILTGCRITDIEIFEKLISLAVSKKTSRLGLAFNQLTSRHMKIVVDEWLFKDFARGIDFGYNDFSSVHMLKILVDYSKRPDFDEILSNSALSFVSLNSTNVSLGDIFKESFERVLMKLPNLKYVDFSNNQRLFGTFGKSDNDEADANEIASVNYFISKLPLFPKLVRLHLENENFSKSSVLQIAEILPFCKSLGYFSILGSKLDFTCGSALVNAVKNSQSLINVDADSDNFPDIFKERMGLYTMRNMERLLYSAKKADVKTPLLSDDSPCNVSMTEQLHEILLLKSQQKLDLQSPEITKFIERARSISHELRQTINELLRMQLKNRLDLDGKETLIRLIFIDSSIEKGLQLIDPSLVHENNKNAGYLTSMIGTREGNEESPQFEQSDHLDPQPAANVLASKSPLVMSRSNSRTSLNNLDKEEGSVLKLAKLRDFHSPNSPYPEATGEELRKKLMSVELSDLDKVIDFLSDLKKKGVSLERVFQSHQKQGGSGQEENLLDIESIRSRLQKLSVEQMDGLSKGTDADETSPGTEKTHALNDTYDEVLKNLFK</sequence>
<name>B9WM10_CANDC</name>
<feature type="compositionally biased region" description="Polar residues" evidence="1">
    <location>
        <begin position="69"/>
        <end position="118"/>
    </location>
</feature>
<feature type="region of interest" description="Disordered" evidence="1">
    <location>
        <begin position="69"/>
        <end position="232"/>
    </location>
</feature>
<dbReference type="VEuPathDB" id="FungiDB:CD36_31300"/>
<feature type="compositionally biased region" description="Low complexity" evidence="1">
    <location>
        <begin position="199"/>
        <end position="219"/>
    </location>
</feature>
<dbReference type="SUPFAM" id="SSF52047">
    <property type="entry name" value="RNI-like"/>
    <property type="match status" value="1"/>
</dbReference>
<evidence type="ECO:0000313" key="4">
    <source>
        <dbReference type="Proteomes" id="UP000002605"/>
    </source>
</evidence>
<feature type="compositionally biased region" description="Low complexity" evidence="1">
    <location>
        <begin position="440"/>
        <end position="452"/>
    </location>
</feature>
<feature type="region of interest" description="Disordered" evidence="1">
    <location>
        <begin position="353"/>
        <end position="373"/>
    </location>
</feature>
<keyword evidence="4" id="KW-1185">Reference proteome</keyword>
<dbReference type="AlphaFoldDB" id="B9WM10"/>
<feature type="compositionally biased region" description="Acidic residues" evidence="1">
    <location>
        <begin position="428"/>
        <end position="439"/>
    </location>
</feature>
<evidence type="ECO:0000256" key="1">
    <source>
        <dbReference type="SAM" id="MobiDB-lite"/>
    </source>
</evidence>
<feature type="region of interest" description="Disordered" evidence="1">
    <location>
        <begin position="412"/>
        <end position="466"/>
    </location>
</feature>
<dbReference type="eggNOG" id="ENOG502QYHN">
    <property type="taxonomic scope" value="Eukaryota"/>
</dbReference>
<reference evidence="3 4" key="1">
    <citation type="journal article" date="2009" name="Genome Res.">
        <title>Comparative genomics of the fungal pathogens Candida dubliniensis and Candida albicans.</title>
        <authorList>
            <person name="Jackson A.P."/>
            <person name="Gamble J.A."/>
            <person name="Yeomans T."/>
            <person name="Moran G.P."/>
            <person name="Saunders D."/>
            <person name="Harris D."/>
            <person name="Aslett M."/>
            <person name="Barrell J.F."/>
            <person name="Butler G."/>
            <person name="Citiulo F."/>
            <person name="Coleman D.C."/>
            <person name="de Groot P.W.J."/>
            <person name="Goodwin T.J."/>
            <person name="Quail M.A."/>
            <person name="McQuillan J."/>
            <person name="Munro C.A."/>
            <person name="Pain A."/>
            <person name="Poulter R.T."/>
            <person name="Rajandream M.A."/>
            <person name="Renauld H."/>
            <person name="Spiering M.J."/>
            <person name="Tivey A."/>
            <person name="Gow N.A.R."/>
            <person name="Barrell B."/>
            <person name="Sullivan D.J."/>
            <person name="Berriman M."/>
        </authorList>
    </citation>
    <scope>NUCLEOTIDE SEQUENCE [LARGE SCALE GENOMIC DNA]</scope>
    <source>
        <strain evidence="4">CD36 / ATCC MYA-646 / CBS 7987 / NCPF 3949 / NRRL Y-17841</strain>
    </source>
</reference>
<feature type="region of interest" description="Disordered" evidence="1">
    <location>
        <begin position="1060"/>
        <end position="1079"/>
    </location>
</feature>
<accession>B9WM10</accession>
<feature type="compositionally biased region" description="Basic and acidic residues" evidence="1">
    <location>
        <begin position="412"/>
        <end position="427"/>
    </location>
</feature>
<feature type="region of interest" description="Disordered" evidence="1">
    <location>
        <begin position="303"/>
        <end position="333"/>
    </location>
</feature>